<feature type="non-terminal residue" evidence="2">
    <location>
        <position position="1"/>
    </location>
</feature>
<evidence type="ECO:0000313" key="2">
    <source>
        <dbReference type="EMBL" id="CBA73104.1"/>
    </source>
</evidence>
<name>D2TZK5_9GAMM</name>
<sequence length="62" mass="7151">CVSYPRGSITLDLKIKYARVYLLMLVRVKAVVYISGVVIKILIIYLILSTYFYIGSVFCRNK</sequence>
<gene>
    <name evidence="2" type="ORF">ARN_16240</name>
</gene>
<reference evidence="2" key="1">
    <citation type="journal article" date="2010" name="Insect Mol. Biol.">
        <title>The draft genome sequence of Arsenophonus nasoniae, son-killer bacterium of Nasonia vitripennis, reveals genes associated with virulence and symbiosis.</title>
        <authorList>
            <person name="Wilkes T."/>
            <person name="Darby A.C."/>
            <person name="Choi J."/>
            <person name="Colborne J.K."/>
            <person name="Werren J.H."/>
            <person name="Hurst G.D.D."/>
        </authorList>
    </citation>
    <scope>NUCLEOTIDE SEQUENCE</scope>
</reference>
<evidence type="ECO:0000256" key="1">
    <source>
        <dbReference type="SAM" id="Phobius"/>
    </source>
</evidence>
<feature type="transmembrane region" description="Helical" evidence="1">
    <location>
        <begin position="30"/>
        <end position="54"/>
    </location>
</feature>
<organism evidence="2">
    <name type="scientific">Arsenophonus nasoniae</name>
    <name type="common">son-killer infecting Nasonia vitripennis</name>
    <dbReference type="NCBI Taxonomy" id="638"/>
    <lineage>
        <taxon>Bacteria</taxon>
        <taxon>Pseudomonadati</taxon>
        <taxon>Pseudomonadota</taxon>
        <taxon>Gammaproteobacteria</taxon>
        <taxon>Enterobacterales</taxon>
        <taxon>Morganellaceae</taxon>
        <taxon>Arsenophonus</taxon>
    </lineage>
</organism>
<dbReference type="AlphaFoldDB" id="D2TZK5"/>
<keyword evidence="1" id="KW-1133">Transmembrane helix</keyword>
<keyword evidence="1" id="KW-0472">Membrane</keyword>
<protein>
    <submittedName>
        <fullName evidence="2">Uncharacterized protein</fullName>
    </submittedName>
</protein>
<accession>D2TZK5</accession>
<proteinExistence type="predicted"/>
<keyword evidence="1" id="KW-0812">Transmembrane</keyword>
<dbReference type="EMBL" id="FN545192">
    <property type="protein sequence ID" value="CBA73104.1"/>
    <property type="molecule type" value="Genomic_DNA"/>
</dbReference>